<organism evidence="9 10">
    <name type="scientific">Chlamydomonas eustigma</name>
    <dbReference type="NCBI Taxonomy" id="1157962"/>
    <lineage>
        <taxon>Eukaryota</taxon>
        <taxon>Viridiplantae</taxon>
        <taxon>Chlorophyta</taxon>
        <taxon>core chlorophytes</taxon>
        <taxon>Chlorophyceae</taxon>
        <taxon>CS clade</taxon>
        <taxon>Chlamydomonadales</taxon>
        <taxon>Chlamydomonadaceae</taxon>
        <taxon>Chlamydomonas</taxon>
    </lineage>
</organism>
<accession>A0A250WV49</accession>
<name>A0A250WV49_9CHLO</name>
<dbReference type="Gene3D" id="3.30.200.20">
    <property type="entry name" value="Phosphorylase Kinase, domain 1"/>
    <property type="match status" value="1"/>
</dbReference>
<evidence type="ECO:0000256" key="6">
    <source>
        <dbReference type="ARBA" id="ARBA00022840"/>
    </source>
</evidence>
<feature type="region of interest" description="Disordered" evidence="7">
    <location>
        <begin position="378"/>
        <end position="409"/>
    </location>
</feature>
<dbReference type="GO" id="GO:0005524">
    <property type="term" value="F:ATP binding"/>
    <property type="evidence" value="ECO:0007669"/>
    <property type="project" value="UniProtKB-KW"/>
</dbReference>
<sequence length="920" mass="98428">MYLASFPGILAILKKMRLGLFVSCLFLIDVCSIFAISSDINTGRQLQQVSGSLEPSLEKDALIVSLLDGRVVAVDPLSGAVLWSFDSGSPLLSVQQSEAAPPGVHIFPGVDGGLYAYHGLDKDTAKLERLPVTLPELVELSPSLTDDGSIIVGNRKSSVFILDASDGRLLQTLSGSLEDRTLEALQLQQLMDARDTVVLGREDYTVRSVQRKSGAEAWNATFSRVLRLGSTEVHDSWTRGDEATRAAAALPRFAVTTDNTLQAYDGRTGFRRWSISFDVPPLAAYNSVDPDLNQLDPAEMLSSSIPERHQHLPSSSALSSRHHHSSLGKPASPLIKIPGQMQHGTQVLVGILDGSPYALPADHLVLDESVATEQYSFESSSNSLSSSSTPLAIADNSDTSSAGGVPSQGLLSTALTPVETMKEQQQQQQVLHLMRPLGSDDGLSGALTCPLGMHTISSLSEMSESTHGTTGSETSVSWLPNRSSSPFSPKVRPVRPLPDPGLTPRSTFAIVLTKESLMIIGAGTLLAATLLVSVIRRLAFKAGEKGSLKQPAFDAGGFPMTANEKAVPSWDTAAVQAPLSLPPLAPHMPGKGSKSRTKSRRSSKDAIDALAAIQVTAQGAPSMQQSQVSKLHLGGSSVPPSDKPSNEVVDDLEGSVTEDNLRMVQDASGGSSSVVTSTTNRESAAHEEPLPTTKDLDSSRVRNDSDPDLHFRNAGSTEEASSSTVVYLEARRHSSSITSRYAKLQGDGSLLIGRLRVGPGVLGYGSAGTIVYEGIMDGRTVAVKRLLRQFYDLAKKEIEVLIMSDEHPNVVRCFAMEEDREFVYLALERCRSTLNDFLGTPGGRAAMVEAGPDRKPTERCLEIMEQVAKGLAALHERGIVHRDLKPHNVLITDTGRAKLSDMGLSKQLVAEQSSFESHGA</sequence>
<dbReference type="PANTHER" id="PTHR13954:SF6">
    <property type="entry name" value="NON-SPECIFIC SERINE_THREONINE PROTEIN KINASE"/>
    <property type="match status" value="1"/>
</dbReference>
<feature type="non-terminal residue" evidence="9">
    <location>
        <position position="920"/>
    </location>
</feature>
<evidence type="ECO:0000256" key="1">
    <source>
        <dbReference type="ARBA" id="ARBA00012513"/>
    </source>
</evidence>
<keyword evidence="6" id="KW-0067">ATP-binding</keyword>
<dbReference type="GO" id="GO:0004674">
    <property type="term" value="F:protein serine/threonine kinase activity"/>
    <property type="evidence" value="ECO:0007669"/>
    <property type="project" value="UniProtKB-KW"/>
</dbReference>
<dbReference type="OrthoDB" id="63989at2759"/>
<dbReference type="PROSITE" id="PS50011">
    <property type="entry name" value="PROTEIN_KINASE_DOM"/>
    <property type="match status" value="1"/>
</dbReference>
<keyword evidence="2" id="KW-0723">Serine/threonine-protein kinase</keyword>
<dbReference type="InterPro" id="IPR002372">
    <property type="entry name" value="PQQ_rpt_dom"/>
</dbReference>
<keyword evidence="10" id="KW-1185">Reference proteome</keyword>
<dbReference type="GO" id="GO:0051082">
    <property type="term" value="F:unfolded protein binding"/>
    <property type="evidence" value="ECO:0007669"/>
    <property type="project" value="TreeGrafter"/>
</dbReference>
<comment type="caution">
    <text evidence="9">The sequence shown here is derived from an EMBL/GenBank/DDBJ whole genome shotgun (WGS) entry which is preliminary data.</text>
</comment>
<gene>
    <name evidence="9" type="ORF">CEUSTIGMA_g2161.t1</name>
</gene>
<dbReference type="EC" id="2.7.11.1" evidence="1"/>
<evidence type="ECO:0000256" key="3">
    <source>
        <dbReference type="ARBA" id="ARBA00022679"/>
    </source>
</evidence>
<dbReference type="Gene3D" id="1.10.510.10">
    <property type="entry name" value="Transferase(Phosphotransferase) domain 1"/>
    <property type="match status" value="1"/>
</dbReference>
<feature type="region of interest" description="Disordered" evidence="7">
    <location>
        <begin position="306"/>
        <end position="336"/>
    </location>
</feature>
<feature type="compositionally biased region" description="Polar residues" evidence="7">
    <location>
        <begin position="618"/>
        <end position="629"/>
    </location>
</feature>
<dbReference type="Pfam" id="PF13360">
    <property type="entry name" value="PQQ_2"/>
    <property type="match status" value="1"/>
</dbReference>
<feature type="compositionally biased region" description="Low complexity" evidence="7">
    <location>
        <begin position="668"/>
        <end position="679"/>
    </location>
</feature>
<dbReference type="Gene3D" id="2.130.10.10">
    <property type="entry name" value="YVTN repeat-like/Quinoprotein amine dehydrogenase"/>
    <property type="match status" value="1"/>
</dbReference>
<evidence type="ECO:0000256" key="7">
    <source>
        <dbReference type="SAM" id="MobiDB-lite"/>
    </source>
</evidence>
<dbReference type="InterPro" id="IPR045133">
    <property type="entry name" value="IRE1/2-like"/>
</dbReference>
<dbReference type="SUPFAM" id="SSF56112">
    <property type="entry name" value="Protein kinase-like (PK-like)"/>
    <property type="match status" value="1"/>
</dbReference>
<dbReference type="GO" id="GO:0004521">
    <property type="term" value="F:RNA endonuclease activity"/>
    <property type="evidence" value="ECO:0007669"/>
    <property type="project" value="InterPro"/>
</dbReference>
<dbReference type="AlphaFoldDB" id="A0A250WV49"/>
<dbReference type="PROSITE" id="PS00108">
    <property type="entry name" value="PROTEIN_KINASE_ST"/>
    <property type="match status" value="1"/>
</dbReference>
<feature type="region of interest" description="Disordered" evidence="7">
    <location>
        <begin position="460"/>
        <end position="499"/>
    </location>
</feature>
<feature type="compositionally biased region" description="Low complexity" evidence="7">
    <location>
        <begin position="378"/>
        <end position="388"/>
    </location>
</feature>
<dbReference type="Pfam" id="PF00069">
    <property type="entry name" value="Pkinase"/>
    <property type="match status" value="1"/>
</dbReference>
<keyword evidence="4" id="KW-0547">Nucleotide-binding</keyword>
<dbReference type="InterPro" id="IPR011047">
    <property type="entry name" value="Quinoprotein_ADH-like_sf"/>
</dbReference>
<feature type="region of interest" description="Disordered" evidence="7">
    <location>
        <begin position="618"/>
        <end position="649"/>
    </location>
</feature>
<feature type="compositionally biased region" description="Polar residues" evidence="7">
    <location>
        <begin position="478"/>
        <end position="487"/>
    </location>
</feature>
<dbReference type="FunFam" id="3.30.200.20:FF:000077">
    <property type="entry name" value="Putative Serine/threonine-protein kinase/endoribonuclease IRE1"/>
    <property type="match status" value="1"/>
</dbReference>
<dbReference type="STRING" id="1157962.A0A250WV49"/>
<dbReference type="Proteomes" id="UP000232323">
    <property type="component" value="Unassembled WGS sequence"/>
</dbReference>
<evidence type="ECO:0000256" key="2">
    <source>
        <dbReference type="ARBA" id="ARBA00022527"/>
    </source>
</evidence>
<dbReference type="InterPro" id="IPR018391">
    <property type="entry name" value="PQQ_b-propeller_rpt"/>
</dbReference>
<dbReference type="InterPro" id="IPR015943">
    <property type="entry name" value="WD40/YVTN_repeat-like_dom_sf"/>
</dbReference>
<dbReference type="PANTHER" id="PTHR13954">
    <property type="entry name" value="IRE1-RELATED"/>
    <property type="match status" value="1"/>
</dbReference>
<dbReference type="InterPro" id="IPR000719">
    <property type="entry name" value="Prot_kinase_dom"/>
</dbReference>
<protein>
    <recommendedName>
        <fullName evidence="1">non-specific serine/threonine protein kinase</fullName>
        <ecNumber evidence="1">2.7.11.1</ecNumber>
    </recommendedName>
</protein>
<feature type="compositionally biased region" description="Basic and acidic residues" evidence="7">
    <location>
        <begin position="683"/>
        <end position="711"/>
    </location>
</feature>
<dbReference type="SMART" id="SM00220">
    <property type="entry name" value="S_TKc"/>
    <property type="match status" value="1"/>
</dbReference>
<evidence type="ECO:0000313" key="10">
    <source>
        <dbReference type="Proteomes" id="UP000232323"/>
    </source>
</evidence>
<evidence type="ECO:0000313" key="9">
    <source>
        <dbReference type="EMBL" id="GAX74713.1"/>
    </source>
</evidence>
<dbReference type="InterPro" id="IPR011009">
    <property type="entry name" value="Kinase-like_dom_sf"/>
</dbReference>
<feature type="region of interest" description="Disordered" evidence="7">
    <location>
        <begin position="663"/>
        <end position="717"/>
    </location>
</feature>
<feature type="compositionally biased region" description="Low complexity" evidence="7">
    <location>
        <begin position="460"/>
        <end position="477"/>
    </location>
</feature>
<keyword evidence="5" id="KW-0418">Kinase</keyword>
<feature type="region of interest" description="Disordered" evidence="7">
    <location>
        <begin position="580"/>
        <end position="605"/>
    </location>
</feature>
<dbReference type="SMART" id="SM00564">
    <property type="entry name" value="PQQ"/>
    <property type="match status" value="4"/>
</dbReference>
<dbReference type="EMBL" id="BEGY01000008">
    <property type="protein sequence ID" value="GAX74713.1"/>
    <property type="molecule type" value="Genomic_DNA"/>
</dbReference>
<keyword evidence="3" id="KW-0808">Transferase</keyword>
<reference evidence="9 10" key="1">
    <citation type="submission" date="2017-08" db="EMBL/GenBank/DDBJ databases">
        <title>Acidophilic green algal genome provides insights into adaptation to an acidic environment.</title>
        <authorList>
            <person name="Hirooka S."/>
            <person name="Hirose Y."/>
            <person name="Kanesaki Y."/>
            <person name="Higuchi S."/>
            <person name="Fujiwara T."/>
            <person name="Onuma R."/>
            <person name="Era A."/>
            <person name="Ohbayashi R."/>
            <person name="Uzuka A."/>
            <person name="Nozaki H."/>
            <person name="Yoshikawa H."/>
            <person name="Miyagishima S.Y."/>
        </authorList>
    </citation>
    <scope>NUCLEOTIDE SEQUENCE [LARGE SCALE GENOMIC DNA]</scope>
    <source>
        <strain evidence="9 10">NIES-2499</strain>
    </source>
</reference>
<evidence type="ECO:0000256" key="5">
    <source>
        <dbReference type="ARBA" id="ARBA00022777"/>
    </source>
</evidence>
<dbReference type="GO" id="GO:0036498">
    <property type="term" value="P:IRE1-mediated unfolded protein response"/>
    <property type="evidence" value="ECO:0007669"/>
    <property type="project" value="TreeGrafter"/>
</dbReference>
<dbReference type="SUPFAM" id="SSF50998">
    <property type="entry name" value="Quinoprotein alcohol dehydrogenase-like"/>
    <property type="match status" value="1"/>
</dbReference>
<dbReference type="InterPro" id="IPR008271">
    <property type="entry name" value="Ser/Thr_kinase_AS"/>
</dbReference>
<evidence type="ECO:0000259" key="8">
    <source>
        <dbReference type="PROSITE" id="PS50011"/>
    </source>
</evidence>
<feature type="domain" description="Protein kinase" evidence="8">
    <location>
        <begin position="756"/>
        <end position="920"/>
    </location>
</feature>
<dbReference type="GO" id="GO:1990604">
    <property type="term" value="C:IRE1-TRAF2-ASK1 complex"/>
    <property type="evidence" value="ECO:0007669"/>
    <property type="project" value="TreeGrafter"/>
</dbReference>
<evidence type="ECO:0000256" key="4">
    <source>
        <dbReference type="ARBA" id="ARBA00022741"/>
    </source>
</evidence>
<proteinExistence type="predicted"/>